<evidence type="ECO:0000256" key="4">
    <source>
        <dbReference type="ARBA" id="ARBA00022692"/>
    </source>
</evidence>
<comment type="similarity">
    <text evidence="8">Belongs to the TonB-dependent receptor family.</text>
</comment>
<proteinExistence type="inferred from homology"/>
<evidence type="ECO:0000313" key="11">
    <source>
        <dbReference type="EMBL" id="NIK73013.1"/>
    </source>
</evidence>
<dbReference type="Pfam" id="PF07715">
    <property type="entry name" value="Plug"/>
    <property type="match status" value="1"/>
</dbReference>
<dbReference type="PROSITE" id="PS52016">
    <property type="entry name" value="TONB_DEPENDENT_REC_3"/>
    <property type="match status" value="1"/>
</dbReference>
<dbReference type="RefSeq" id="WP_166918295.1">
    <property type="nucleotide sequence ID" value="NZ_JAASRN010000001.1"/>
</dbReference>
<dbReference type="InterPro" id="IPR039426">
    <property type="entry name" value="TonB-dep_rcpt-like"/>
</dbReference>
<keyword evidence="7 8" id="KW-0998">Cell outer membrane</keyword>
<name>A0A846MN83_9BACT</name>
<comment type="subcellular location">
    <subcellularLocation>
        <location evidence="1 8">Cell outer membrane</location>
        <topology evidence="1 8">Multi-pass membrane protein</topology>
    </subcellularLocation>
</comment>
<evidence type="ECO:0000256" key="5">
    <source>
        <dbReference type="ARBA" id="ARBA00022729"/>
    </source>
</evidence>
<evidence type="ECO:0000256" key="6">
    <source>
        <dbReference type="ARBA" id="ARBA00023136"/>
    </source>
</evidence>
<dbReference type="InterPro" id="IPR012910">
    <property type="entry name" value="Plug_dom"/>
</dbReference>
<accession>A0A846MN83</accession>
<feature type="signal peptide" evidence="9">
    <location>
        <begin position="1"/>
        <end position="22"/>
    </location>
</feature>
<dbReference type="EMBL" id="JAASRN010000001">
    <property type="protein sequence ID" value="NIK73013.1"/>
    <property type="molecule type" value="Genomic_DNA"/>
</dbReference>
<dbReference type="GO" id="GO:0009279">
    <property type="term" value="C:cell outer membrane"/>
    <property type="evidence" value="ECO:0007669"/>
    <property type="project" value="UniProtKB-SubCell"/>
</dbReference>
<dbReference type="SUPFAM" id="SSF56935">
    <property type="entry name" value="Porins"/>
    <property type="match status" value="1"/>
</dbReference>
<dbReference type="InterPro" id="IPR037066">
    <property type="entry name" value="Plug_dom_sf"/>
</dbReference>
<evidence type="ECO:0000256" key="9">
    <source>
        <dbReference type="SAM" id="SignalP"/>
    </source>
</evidence>
<protein>
    <submittedName>
        <fullName evidence="11">Outer membrane receptor protein involved in Fe transport</fullName>
    </submittedName>
</protein>
<keyword evidence="4 8" id="KW-0812">Transmembrane</keyword>
<evidence type="ECO:0000256" key="3">
    <source>
        <dbReference type="ARBA" id="ARBA00022452"/>
    </source>
</evidence>
<dbReference type="GO" id="GO:0015344">
    <property type="term" value="F:siderophore uptake transmembrane transporter activity"/>
    <property type="evidence" value="ECO:0007669"/>
    <property type="project" value="TreeGrafter"/>
</dbReference>
<gene>
    <name evidence="11" type="ORF">FHS56_000499</name>
</gene>
<keyword evidence="3 8" id="KW-1134">Transmembrane beta strand</keyword>
<sequence>MVRGKYWLVVVWSVALSLSAQAQQDKQLKRLGDELFQLSIEELMDIPVSVATKKELSIRETPGIVSVITQEEIRNSGARDLIDVLRLVPGFEFGGDVQGSVGLGVRGIYAFEGKASVFLNGTPMNDLLFGNVLFGHRFNPDQIKRIEIIRGPGSAIYGGTSELAVINIVTVDEELNGAEATLMHGQMQEVPGRSRLTLSWGQPLGKDWEVSLSASYLQGVRSDKTYRDVYGNTFEMEDNSAIRTRNVFVGVKKGNFQLNYLNDSYHLRHRNGYGRALSEDTDHLTDYHHLQAKYRWQLSERWELRPLFQYLWQHPWVSNDPNVFEWSNRTARRTLLGLESNFQIGKERNGWDITFGGQVYQDYAKVLYYGPDPSLSTQIPSPDDTSRLPKVTYYNYTAYVQAIWQRNQWTFTLGARDDYHTGYGNAFVPRVGLTFVDAKFHSKLLASRAFRAPNICSTNPTVQPEYATVLELELGYQLMRSLFWTLNLYDITIDKPLYYTGGLYGYENGNKLGTRGFETELRWVQSHLKASLNYSFYTTDGKENDKLYNVLPEYFANPTTDVPAAMQAFARHRIGLTLDYALSRKINLHINNLYLGERYAFDYYDGIEYRMRRFEPVLLTNVYVRVKEILKGLELGAGVYDLLGSNYAFLVPYDAGGMAPTPAPSREWVVKLRYAFTRK</sequence>
<dbReference type="Gene3D" id="2.170.130.10">
    <property type="entry name" value="TonB-dependent receptor, plug domain"/>
    <property type="match status" value="1"/>
</dbReference>
<feature type="chain" id="PRO_5032609008" evidence="9">
    <location>
        <begin position="23"/>
        <end position="679"/>
    </location>
</feature>
<dbReference type="Proteomes" id="UP000537126">
    <property type="component" value="Unassembled WGS sequence"/>
</dbReference>
<keyword evidence="2 8" id="KW-0813">Transport</keyword>
<reference evidence="11 12" key="1">
    <citation type="submission" date="2020-03" db="EMBL/GenBank/DDBJ databases">
        <title>Genomic Encyclopedia of Type Strains, Phase IV (KMG-IV): sequencing the most valuable type-strain genomes for metagenomic binning, comparative biology and taxonomic classification.</title>
        <authorList>
            <person name="Goeker M."/>
        </authorList>
    </citation>
    <scope>NUCLEOTIDE SEQUENCE [LARGE SCALE GENOMIC DNA]</scope>
    <source>
        <strain evidence="11 12">DSM 5718</strain>
    </source>
</reference>
<feature type="domain" description="TonB-dependent receptor plug" evidence="10">
    <location>
        <begin position="58"/>
        <end position="159"/>
    </location>
</feature>
<keyword evidence="5 9" id="KW-0732">Signal</keyword>
<dbReference type="InterPro" id="IPR036942">
    <property type="entry name" value="Beta-barrel_TonB_sf"/>
</dbReference>
<keyword evidence="12" id="KW-1185">Reference proteome</keyword>
<dbReference type="PANTHER" id="PTHR30069">
    <property type="entry name" value="TONB-DEPENDENT OUTER MEMBRANE RECEPTOR"/>
    <property type="match status" value="1"/>
</dbReference>
<evidence type="ECO:0000259" key="10">
    <source>
        <dbReference type="Pfam" id="PF07715"/>
    </source>
</evidence>
<evidence type="ECO:0000313" key="12">
    <source>
        <dbReference type="Proteomes" id="UP000537126"/>
    </source>
</evidence>
<evidence type="ECO:0000256" key="8">
    <source>
        <dbReference type="PROSITE-ProRule" id="PRU01360"/>
    </source>
</evidence>
<evidence type="ECO:0000256" key="1">
    <source>
        <dbReference type="ARBA" id="ARBA00004571"/>
    </source>
</evidence>
<dbReference type="PANTHER" id="PTHR30069:SF29">
    <property type="entry name" value="HEMOGLOBIN AND HEMOGLOBIN-HAPTOGLOBIN-BINDING PROTEIN 1-RELATED"/>
    <property type="match status" value="1"/>
</dbReference>
<dbReference type="GO" id="GO:0044718">
    <property type="term" value="P:siderophore transmembrane transport"/>
    <property type="evidence" value="ECO:0007669"/>
    <property type="project" value="TreeGrafter"/>
</dbReference>
<comment type="caution">
    <text evidence="11">The sequence shown here is derived from an EMBL/GenBank/DDBJ whole genome shotgun (WGS) entry which is preliminary data.</text>
</comment>
<evidence type="ECO:0000256" key="7">
    <source>
        <dbReference type="ARBA" id="ARBA00023237"/>
    </source>
</evidence>
<organism evidence="11 12">
    <name type="scientific">Thermonema lapsum</name>
    <dbReference type="NCBI Taxonomy" id="28195"/>
    <lineage>
        <taxon>Bacteria</taxon>
        <taxon>Pseudomonadati</taxon>
        <taxon>Bacteroidota</taxon>
        <taxon>Cytophagia</taxon>
        <taxon>Cytophagales</taxon>
        <taxon>Thermonemataceae</taxon>
        <taxon>Thermonema</taxon>
    </lineage>
</organism>
<keyword evidence="6 8" id="KW-0472">Membrane</keyword>
<dbReference type="Gene3D" id="2.40.170.20">
    <property type="entry name" value="TonB-dependent receptor, beta-barrel domain"/>
    <property type="match status" value="1"/>
</dbReference>
<dbReference type="AlphaFoldDB" id="A0A846MN83"/>
<keyword evidence="11" id="KW-0675">Receptor</keyword>
<evidence type="ECO:0000256" key="2">
    <source>
        <dbReference type="ARBA" id="ARBA00022448"/>
    </source>
</evidence>